<protein>
    <submittedName>
        <fullName evidence="2">Filamentous hemagglutinin, intein-containing</fullName>
    </submittedName>
</protein>
<dbReference type="EMBL" id="AEAH01004076">
    <property type="protein sequence ID" value="EGH35811.1"/>
    <property type="molecule type" value="Genomic_DNA"/>
</dbReference>
<proteinExistence type="predicted"/>
<sequence>SLDNSQSGRIAGNGVVLTTGAFDNHQDGRLTSAGTLEL</sequence>
<comment type="caution">
    <text evidence="2">The sequence shown here is derived from an EMBL/GenBank/DDBJ whole genome shotgun (WGS) entry which is preliminary data.</text>
</comment>
<gene>
    <name evidence="2" type="ORF">PSYJA_44941</name>
</gene>
<dbReference type="HOGENOM" id="CLU_3337299_0_0_6"/>
<dbReference type="Proteomes" id="UP000004471">
    <property type="component" value="Unassembled WGS sequence"/>
</dbReference>
<evidence type="ECO:0000313" key="2">
    <source>
        <dbReference type="EMBL" id="EGH35811.1"/>
    </source>
</evidence>
<accession>F3G019</accession>
<feature type="non-terminal residue" evidence="2">
    <location>
        <position position="38"/>
    </location>
</feature>
<dbReference type="AlphaFoldDB" id="F3G019"/>
<reference evidence="2 3" key="1">
    <citation type="journal article" date="2011" name="PLoS Pathog.">
        <title>Dynamic evolution of pathogenicity revealed by sequencing and comparative genomics of 19 Pseudomonas syringae isolates.</title>
        <authorList>
            <person name="Baltrus D.A."/>
            <person name="Nishimura M.T."/>
            <person name="Romanchuk A."/>
            <person name="Chang J.H."/>
            <person name="Mukhtar M.S."/>
            <person name="Cherkis K."/>
            <person name="Roach J."/>
            <person name="Grant S.R."/>
            <person name="Jones C.D."/>
            <person name="Dangl J.L."/>
        </authorList>
    </citation>
    <scope>NUCLEOTIDE SEQUENCE [LARGE SCALE GENOMIC DNA]</scope>
    <source>
        <strain evidence="3">M301072PT</strain>
    </source>
</reference>
<feature type="non-terminal residue" evidence="2">
    <location>
        <position position="1"/>
    </location>
</feature>
<evidence type="ECO:0000256" key="1">
    <source>
        <dbReference type="SAM" id="MobiDB-lite"/>
    </source>
</evidence>
<evidence type="ECO:0000313" key="3">
    <source>
        <dbReference type="Proteomes" id="UP000004471"/>
    </source>
</evidence>
<feature type="region of interest" description="Disordered" evidence="1">
    <location>
        <begin position="1"/>
        <end position="38"/>
    </location>
</feature>
<organism evidence="2 3">
    <name type="scientific">Pseudomonas syringae pv. japonica str. M301072</name>
    <dbReference type="NCBI Taxonomy" id="629262"/>
    <lineage>
        <taxon>Bacteria</taxon>
        <taxon>Pseudomonadati</taxon>
        <taxon>Pseudomonadota</taxon>
        <taxon>Gammaproteobacteria</taxon>
        <taxon>Pseudomonadales</taxon>
        <taxon>Pseudomonadaceae</taxon>
        <taxon>Pseudomonas</taxon>
        <taxon>Pseudomonas syringae</taxon>
    </lineage>
</organism>
<name>F3G019_PSESX</name>